<proteinExistence type="predicted"/>
<reference evidence="1" key="1">
    <citation type="submission" date="2014-11" db="EMBL/GenBank/DDBJ databases">
        <authorList>
            <person name="Amaro Gonzalez C."/>
        </authorList>
    </citation>
    <scope>NUCLEOTIDE SEQUENCE</scope>
</reference>
<dbReference type="EMBL" id="GBXM01016201">
    <property type="protein sequence ID" value="JAH92376.1"/>
    <property type="molecule type" value="Transcribed_RNA"/>
</dbReference>
<name>A0A0E9WQ34_ANGAN</name>
<reference evidence="1" key="2">
    <citation type="journal article" date="2015" name="Fish Shellfish Immunol.">
        <title>Early steps in the European eel (Anguilla anguilla)-Vibrio vulnificus interaction in the gills: Role of the RtxA13 toxin.</title>
        <authorList>
            <person name="Callol A."/>
            <person name="Pajuelo D."/>
            <person name="Ebbesson L."/>
            <person name="Teles M."/>
            <person name="MacKenzie S."/>
            <person name="Amaro C."/>
        </authorList>
    </citation>
    <scope>NUCLEOTIDE SEQUENCE</scope>
</reference>
<sequence length="54" mass="6353">MAAECSQGLQPQPQTYVCDTCTFAVLQIVYYSLCHMRYLSVFIKVIRDRWYPCL</sequence>
<evidence type="ECO:0000313" key="1">
    <source>
        <dbReference type="EMBL" id="JAH92376.1"/>
    </source>
</evidence>
<protein>
    <submittedName>
        <fullName evidence="1">Uncharacterized protein</fullName>
    </submittedName>
</protein>
<accession>A0A0E9WQ34</accession>
<organism evidence="1">
    <name type="scientific">Anguilla anguilla</name>
    <name type="common">European freshwater eel</name>
    <name type="synonym">Muraena anguilla</name>
    <dbReference type="NCBI Taxonomy" id="7936"/>
    <lineage>
        <taxon>Eukaryota</taxon>
        <taxon>Metazoa</taxon>
        <taxon>Chordata</taxon>
        <taxon>Craniata</taxon>
        <taxon>Vertebrata</taxon>
        <taxon>Euteleostomi</taxon>
        <taxon>Actinopterygii</taxon>
        <taxon>Neopterygii</taxon>
        <taxon>Teleostei</taxon>
        <taxon>Anguilliformes</taxon>
        <taxon>Anguillidae</taxon>
        <taxon>Anguilla</taxon>
    </lineage>
</organism>
<dbReference type="AlphaFoldDB" id="A0A0E9WQ34"/>